<evidence type="ECO:0000313" key="5">
    <source>
        <dbReference type="Proteomes" id="UP000078227"/>
    </source>
</evidence>
<keyword evidence="1" id="KW-0175">Coiled coil</keyword>
<dbReference type="EMBL" id="FOKO01000001">
    <property type="protein sequence ID" value="SFB74429.1"/>
    <property type="molecule type" value="Genomic_DNA"/>
</dbReference>
<sequence length="169" mass="18930">MRGSGIFKMKYTGKIILLIYAVIQAGVSFFVIKISSDFLSSNLLNLSITYAILSLILGLVSLLREHISIYVDLTSPYNKEKIAHNETKQELEEIKEQLEEKKDYIHSITSNLNNTFVGKKTKTSKLEEIEKIVIMLNNNAKLANCGNSKLSKDSKGDLLKMLMATGDVI</sequence>
<evidence type="ECO:0000256" key="1">
    <source>
        <dbReference type="SAM" id="Coils"/>
    </source>
</evidence>
<gene>
    <name evidence="3" type="ORF">AWR26_18035</name>
    <name evidence="4" type="ORF">SAMN05216286_0621</name>
</gene>
<name>A0AA94KNE5_9ENTR</name>
<dbReference type="RefSeq" id="WP_064567907.1">
    <property type="nucleotide sequence ID" value="NZ_CP014007.2"/>
</dbReference>
<organism evidence="4 6">
    <name type="scientific">Kosakonia oryzae</name>
    <dbReference type="NCBI Taxonomy" id="497725"/>
    <lineage>
        <taxon>Bacteria</taxon>
        <taxon>Pseudomonadati</taxon>
        <taxon>Pseudomonadota</taxon>
        <taxon>Gammaproteobacteria</taxon>
        <taxon>Enterobacterales</taxon>
        <taxon>Enterobacteriaceae</taxon>
        <taxon>Kosakonia</taxon>
    </lineage>
</organism>
<dbReference type="KEGG" id="kor:AWR26_18035"/>
<keyword evidence="2" id="KW-0812">Transmembrane</keyword>
<reference evidence="4 6" key="1">
    <citation type="submission" date="2016-10" db="EMBL/GenBank/DDBJ databases">
        <authorList>
            <person name="Varghese N."/>
            <person name="Submissions S."/>
        </authorList>
    </citation>
    <scope>NUCLEOTIDE SEQUENCE [LARGE SCALE GENOMIC DNA]</scope>
    <source>
        <strain evidence="4 6">CGMCC 1.7012</strain>
    </source>
</reference>
<accession>A0AA94KNE5</accession>
<reference evidence="3 5" key="2">
    <citation type="submission" date="2021-03" db="EMBL/GenBank/DDBJ databases">
        <authorList>
            <person name="Li Y."/>
            <person name="Li S."/>
            <person name="Chen M."/>
            <person name="Peng G."/>
            <person name="Tan Z."/>
            <person name="An Q."/>
        </authorList>
    </citation>
    <scope>NUCLEOTIDE SEQUENCE [LARGE SCALE GENOMIC DNA]</scope>
    <source>
        <strain evidence="3 5">Ola 51</strain>
    </source>
</reference>
<feature type="transmembrane region" description="Helical" evidence="2">
    <location>
        <begin position="12"/>
        <end position="32"/>
    </location>
</feature>
<dbReference type="Proteomes" id="UP000182314">
    <property type="component" value="Unassembled WGS sequence"/>
</dbReference>
<evidence type="ECO:0000313" key="3">
    <source>
        <dbReference type="EMBL" id="ANI83953.1"/>
    </source>
</evidence>
<dbReference type="EMBL" id="CP014007">
    <property type="protein sequence ID" value="ANI83953.1"/>
    <property type="molecule type" value="Genomic_DNA"/>
</dbReference>
<proteinExistence type="predicted"/>
<dbReference type="Proteomes" id="UP000078227">
    <property type="component" value="Chromosome"/>
</dbReference>
<keyword evidence="2" id="KW-0472">Membrane</keyword>
<evidence type="ECO:0000313" key="4">
    <source>
        <dbReference type="EMBL" id="SFB74429.1"/>
    </source>
</evidence>
<keyword evidence="2" id="KW-1133">Transmembrane helix</keyword>
<protein>
    <submittedName>
        <fullName evidence="4">Uncharacterized protein</fullName>
    </submittedName>
</protein>
<dbReference type="AlphaFoldDB" id="A0AA94KNE5"/>
<feature type="coiled-coil region" evidence="1">
    <location>
        <begin position="77"/>
        <end position="111"/>
    </location>
</feature>
<keyword evidence="5" id="KW-1185">Reference proteome</keyword>
<evidence type="ECO:0000313" key="6">
    <source>
        <dbReference type="Proteomes" id="UP000182314"/>
    </source>
</evidence>
<feature type="transmembrane region" description="Helical" evidence="2">
    <location>
        <begin position="44"/>
        <end position="63"/>
    </location>
</feature>
<evidence type="ECO:0000256" key="2">
    <source>
        <dbReference type="SAM" id="Phobius"/>
    </source>
</evidence>